<keyword evidence="3" id="KW-1185">Reference proteome</keyword>
<sequence length="511" mass="59430">MTIFLTFQDVLEILYHNLQDDDIIKNIFNLGRNKNKVGMRIPAWMITDEMKLTEHYKMYAEVFRLDVPLTQSQPTESTQGTHRTPSAPRLPNPATKTAESSVFQKINLSLAEHKKIRKEQNSKRKCVIWYTSNWALRRMRSCFEDPENVDDSSPPRHDDTSILGTRLEPMSDKESPEVEIVQEKEEETTKDTEVEPDKDTLMVDVTNIVTPVNVDDEEDEITDEVWKRYPRLVKEKVTEKVKKEVPAQVRDQAPVYLAEGLILKRKTTKEETDRLLSKAILQRTTTTSMYLALKADPLLQQQDICNLDDPHDDAHLEGENSPSTSGNQEQDDKFDFWTDSYAFDDDEIPTKQITPLVQSCQRDPEAPALSLINQDLLYLKKGNSGPEKIVLSLHKFPAIVFNDDDIEERTSRWVNKCIKKFNPYARYGVENWKNPHAKIFYIRRQKEPGRPKEEIYSNSKIVQVIKTYWELGHEHKFITKIVARRANDCIVSITEPDYKNLNKNDIEDMYH</sequence>
<feature type="region of interest" description="Disordered" evidence="1">
    <location>
        <begin position="145"/>
        <end position="194"/>
    </location>
</feature>
<accession>A0ABQ5AE40</accession>
<dbReference type="EMBL" id="BQNB010012152">
    <property type="protein sequence ID" value="GJS99871.1"/>
    <property type="molecule type" value="Genomic_DNA"/>
</dbReference>
<reference evidence="2" key="1">
    <citation type="journal article" date="2022" name="Int. J. Mol. Sci.">
        <title>Draft Genome of Tanacetum Coccineum: Genomic Comparison of Closely Related Tanacetum-Family Plants.</title>
        <authorList>
            <person name="Yamashiro T."/>
            <person name="Shiraishi A."/>
            <person name="Nakayama K."/>
            <person name="Satake H."/>
        </authorList>
    </citation>
    <scope>NUCLEOTIDE SEQUENCE</scope>
</reference>
<protein>
    <submittedName>
        <fullName evidence="2">Uncharacterized protein</fullName>
    </submittedName>
</protein>
<gene>
    <name evidence="2" type="ORF">Tco_0821041</name>
</gene>
<name>A0ABQ5AE40_9ASTR</name>
<comment type="caution">
    <text evidence="2">The sequence shown here is derived from an EMBL/GenBank/DDBJ whole genome shotgun (WGS) entry which is preliminary data.</text>
</comment>
<dbReference type="Proteomes" id="UP001151760">
    <property type="component" value="Unassembled WGS sequence"/>
</dbReference>
<proteinExistence type="predicted"/>
<evidence type="ECO:0000313" key="3">
    <source>
        <dbReference type="Proteomes" id="UP001151760"/>
    </source>
</evidence>
<feature type="compositionally biased region" description="Basic and acidic residues" evidence="1">
    <location>
        <begin position="308"/>
        <end position="318"/>
    </location>
</feature>
<feature type="region of interest" description="Disordered" evidence="1">
    <location>
        <begin position="71"/>
        <end position="98"/>
    </location>
</feature>
<feature type="region of interest" description="Disordered" evidence="1">
    <location>
        <begin position="305"/>
        <end position="331"/>
    </location>
</feature>
<evidence type="ECO:0000256" key="1">
    <source>
        <dbReference type="SAM" id="MobiDB-lite"/>
    </source>
</evidence>
<feature type="compositionally biased region" description="Basic and acidic residues" evidence="1">
    <location>
        <begin position="169"/>
        <end position="194"/>
    </location>
</feature>
<reference evidence="2" key="2">
    <citation type="submission" date="2022-01" db="EMBL/GenBank/DDBJ databases">
        <authorList>
            <person name="Yamashiro T."/>
            <person name="Shiraishi A."/>
            <person name="Satake H."/>
            <person name="Nakayama K."/>
        </authorList>
    </citation>
    <scope>NUCLEOTIDE SEQUENCE</scope>
</reference>
<evidence type="ECO:0000313" key="2">
    <source>
        <dbReference type="EMBL" id="GJS99871.1"/>
    </source>
</evidence>
<organism evidence="2 3">
    <name type="scientific">Tanacetum coccineum</name>
    <dbReference type="NCBI Taxonomy" id="301880"/>
    <lineage>
        <taxon>Eukaryota</taxon>
        <taxon>Viridiplantae</taxon>
        <taxon>Streptophyta</taxon>
        <taxon>Embryophyta</taxon>
        <taxon>Tracheophyta</taxon>
        <taxon>Spermatophyta</taxon>
        <taxon>Magnoliopsida</taxon>
        <taxon>eudicotyledons</taxon>
        <taxon>Gunneridae</taxon>
        <taxon>Pentapetalae</taxon>
        <taxon>asterids</taxon>
        <taxon>campanulids</taxon>
        <taxon>Asterales</taxon>
        <taxon>Asteraceae</taxon>
        <taxon>Asteroideae</taxon>
        <taxon>Anthemideae</taxon>
        <taxon>Anthemidinae</taxon>
        <taxon>Tanacetum</taxon>
    </lineage>
</organism>
<feature type="compositionally biased region" description="Polar residues" evidence="1">
    <location>
        <begin position="71"/>
        <end position="84"/>
    </location>
</feature>